<dbReference type="GeneID" id="68572528"/>
<evidence type="ECO:0008006" key="3">
    <source>
        <dbReference type="Google" id="ProtNLM"/>
    </source>
</evidence>
<organism evidence="1 2">
    <name type="scientific">Salarchaeum japonicum</name>
    <dbReference type="NCBI Taxonomy" id="555573"/>
    <lineage>
        <taxon>Archaea</taxon>
        <taxon>Methanobacteriati</taxon>
        <taxon>Methanobacteriota</taxon>
        <taxon>Stenosarchaea group</taxon>
        <taxon>Halobacteria</taxon>
        <taxon>Halobacteriales</taxon>
        <taxon>Halobacteriaceae</taxon>
    </lineage>
</organism>
<dbReference type="AlphaFoldDB" id="A0AAV3SXP5"/>
<name>A0AAV3SXP5_9EURY</name>
<dbReference type="RefSeq" id="WP_227261924.1">
    <property type="nucleotide sequence ID" value="NZ_BAAADU010000002.1"/>
</dbReference>
<gene>
    <name evidence="1" type="ORF">GCM10009019_03580</name>
</gene>
<protein>
    <recommendedName>
        <fullName evidence="3">Transcriptional regulator</fullName>
    </recommendedName>
</protein>
<dbReference type="EMBL" id="BAAADU010000002">
    <property type="protein sequence ID" value="GAA0644840.1"/>
    <property type="molecule type" value="Genomic_DNA"/>
</dbReference>
<evidence type="ECO:0000313" key="1">
    <source>
        <dbReference type="EMBL" id="GAA0644840.1"/>
    </source>
</evidence>
<sequence>MGEHAIPKGVDRDTLLDVIAGWAEAGAADDPVYTKDVADELDVSDAVGRQTPFLEELGVLDPDGQQHELTDAGERLATALRDGDTDAAREHARRLLDDWPPTADVRGLLRDNSLGEERLHALLAALTDHEPEGRADTGLHTLLDLYVWTGVLERDDDTYRLPDADTDESLDSLVTSLLASDALDVNTDPGTRPGSDALALSLDLSLDAEPDEIEDLVRAIRRGLTDET</sequence>
<dbReference type="Proteomes" id="UP001500194">
    <property type="component" value="Unassembled WGS sequence"/>
</dbReference>
<accession>A0AAV3SXP5</accession>
<keyword evidence="2" id="KW-1185">Reference proteome</keyword>
<evidence type="ECO:0000313" key="2">
    <source>
        <dbReference type="Proteomes" id="UP001500194"/>
    </source>
</evidence>
<proteinExistence type="predicted"/>
<reference evidence="1 2" key="1">
    <citation type="journal article" date="2019" name="Int. J. Syst. Evol. Microbiol.">
        <title>The Global Catalogue of Microorganisms (GCM) 10K type strain sequencing project: providing services to taxonomists for standard genome sequencing and annotation.</title>
        <authorList>
            <consortium name="The Broad Institute Genomics Platform"/>
            <consortium name="The Broad Institute Genome Sequencing Center for Infectious Disease"/>
            <person name="Wu L."/>
            <person name="Ma J."/>
        </authorList>
    </citation>
    <scope>NUCLEOTIDE SEQUENCE [LARGE SCALE GENOMIC DNA]</scope>
    <source>
        <strain evidence="1 2">JCM 16327</strain>
    </source>
</reference>
<comment type="caution">
    <text evidence="1">The sequence shown here is derived from an EMBL/GenBank/DDBJ whole genome shotgun (WGS) entry which is preliminary data.</text>
</comment>